<feature type="transmembrane region" description="Helical" evidence="1">
    <location>
        <begin position="17"/>
        <end position="38"/>
    </location>
</feature>
<keyword evidence="1" id="KW-1133">Transmembrane helix</keyword>
<sequence>MLTNQGRKWLRLLHRDIGYLCIGMTLVYAISGIAVNHIEDWNPNYHVSVSHKQLPELKGSASENEIQAHLLAHFAIEGKLRTGYWASQNHYKLFLKDGSQLSVALDSGMVTSEMISRRPLLPELNYLHLNEARNAWVWFADAYAIALMFLAISALFMFKAVNICRHRKTWLTLTGLAIPLAFILLA</sequence>
<dbReference type="InterPro" id="IPR032307">
    <property type="entry name" value="PepSY_TM-like_2"/>
</dbReference>
<dbReference type="EMBL" id="CP000302">
    <property type="protein sequence ID" value="ABE56403.1"/>
    <property type="molecule type" value="Genomic_DNA"/>
</dbReference>
<keyword evidence="1" id="KW-0812">Transmembrane</keyword>
<reference evidence="2 3" key="1">
    <citation type="submission" date="2006-03" db="EMBL/GenBank/DDBJ databases">
        <title>Complete sequence of Shewanella denitrificans OS217.</title>
        <authorList>
            <consortium name="US DOE Joint Genome Institute"/>
            <person name="Copeland A."/>
            <person name="Lucas S."/>
            <person name="Lapidus A."/>
            <person name="Barry K."/>
            <person name="Detter J.C."/>
            <person name="Glavina del Rio T."/>
            <person name="Hammon N."/>
            <person name="Israni S."/>
            <person name="Dalin E."/>
            <person name="Tice H."/>
            <person name="Pitluck S."/>
            <person name="Brettin T."/>
            <person name="Bruce D."/>
            <person name="Han C."/>
            <person name="Tapia R."/>
            <person name="Gilna P."/>
            <person name="Kiss H."/>
            <person name="Schmutz J."/>
            <person name="Larimer F."/>
            <person name="Land M."/>
            <person name="Hauser L."/>
            <person name="Kyrpides N."/>
            <person name="Lykidis A."/>
            <person name="Richardson P."/>
        </authorList>
    </citation>
    <scope>NUCLEOTIDE SEQUENCE [LARGE SCALE GENOMIC DNA]</scope>
    <source>
        <strain evidence="3">OS217 / ATCC BAA-1090 / DSM 15013</strain>
    </source>
</reference>
<dbReference type="eggNOG" id="COG3295">
    <property type="taxonomic scope" value="Bacteria"/>
</dbReference>
<evidence type="ECO:0000256" key="1">
    <source>
        <dbReference type="SAM" id="Phobius"/>
    </source>
</evidence>
<dbReference type="Proteomes" id="UP000001982">
    <property type="component" value="Chromosome"/>
</dbReference>
<dbReference type="Pfam" id="PF16357">
    <property type="entry name" value="PepSY_TM_like_2"/>
    <property type="match status" value="1"/>
</dbReference>
<name>Q12JH3_SHEDO</name>
<dbReference type="KEGG" id="sdn:Sden_3126"/>
<proteinExistence type="predicted"/>
<dbReference type="PANTHER" id="PTHR40115">
    <property type="entry name" value="INNER MEMBRANE PROTEIN WITH PEPSY TM HELIX"/>
    <property type="match status" value="1"/>
</dbReference>
<dbReference type="PANTHER" id="PTHR40115:SF1">
    <property type="entry name" value="INNER MEMBRANE PROTEIN WITH PEPSY TM HELIX"/>
    <property type="match status" value="1"/>
</dbReference>
<dbReference type="STRING" id="318161.Sden_3126"/>
<dbReference type="OrthoDB" id="9787788at2"/>
<dbReference type="RefSeq" id="WP_011497548.1">
    <property type="nucleotide sequence ID" value="NC_007954.1"/>
</dbReference>
<evidence type="ECO:0000313" key="3">
    <source>
        <dbReference type="Proteomes" id="UP000001982"/>
    </source>
</evidence>
<keyword evidence="3" id="KW-1185">Reference proteome</keyword>
<dbReference type="HOGENOM" id="CLU_122266_0_0_6"/>
<feature type="transmembrane region" description="Helical" evidence="1">
    <location>
        <begin position="135"/>
        <end position="157"/>
    </location>
</feature>
<dbReference type="AlphaFoldDB" id="Q12JH3"/>
<evidence type="ECO:0000313" key="2">
    <source>
        <dbReference type="EMBL" id="ABE56403.1"/>
    </source>
</evidence>
<keyword evidence="1" id="KW-0472">Membrane</keyword>
<protein>
    <recommendedName>
        <fullName evidence="4">PepSY-associated TM helix</fullName>
    </recommendedName>
</protein>
<accession>Q12JH3</accession>
<evidence type="ECO:0008006" key="4">
    <source>
        <dbReference type="Google" id="ProtNLM"/>
    </source>
</evidence>
<gene>
    <name evidence="2" type="ordered locus">Sden_3126</name>
</gene>
<organism evidence="2 3">
    <name type="scientific">Shewanella denitrificans (strain OS217 / ATCC BAA-1090 / DSM 15013)</name>
    <dbReference type="NCBI Taxonomy" id="318161"/>
    <lineage>
        <taxon>Bacteria</taxon>
        <taxon>Pseudomonadati</taxon>
        <taxon>Pseudomonadota</taxon>
        <taxon>Gammaproteobacteria</taxon>
        <taxon>Alteromonadales</taxon>
        <taxon>Shewanellaceae</taxon>
        <taxon>Shewanella</taxon>
    </lineage>
</organism>